<keyword evidence="2" id="KW-0732">Signal</keyword>
<dbReference type="Proteomes" id="UP000027284">
    <property type="component" value="Unassembled WGS sequence"/>
</dbReference>
<gene>
    <name evidence="3" type="ORF">EG19_10720</name>
</gene>
<comment type="caution">
    <text evidence="3">The sequence shown here is derived from an EMBL/GenBank/DDBJ whole genome shotgun (WGS) entry which is preliminary data.</text>
</comment>
<dbReference type="GO" id="GO:0004622">
    <property type="term" value="F:phosphatidylcholine lysophospholipase activity"/>
    <property type="evidence" value="ECO:0007669"/>
    <property type="project" value="TreeGrafter"/>
</dbReference>
<sequence length="465" mass="48979">MKKVNSLLALLALGVAAVASAQVDFTRYVALGDSLTAGYASGGLAKFYQEHSYPAILARQFGLATFQQPLVSDPGIAPVLKLMALAPSPVLAPSGTTPGQPINATYQGIYNNLGIPGSKTGDLLTKTGDITKLQRGQIDPSTIMYDIVLRFPKIPGTNVDGTAVAQAIAAKPTFMTVWIGNNDVLGAALAAVPIDGVTMTPVATFQQQYHTLLATLRAQLPNTKIVVANIPNVTSIPFVTTVKPYVFTSQGQKIYLQADSGPLTDGDYVTLQGASLIAQGYGIPGTGKLLPDGGIVNGQFVPGVVLRAAEAAAINARIAQLNGIIAQEAAAVGAPVLDVNSIFNDIVAHGYMLGGIKLTASFLTGGIFSYDGVHPQRLGYALVANEFVKLINSAFGARVPQVNLQKYLEGTETTTTVMASQVQMAPGAFNSTLQLFVPQTTEQQRPVMRRHLRREVPGEGRPIRP</sequence>
<dbReference type="InterPro" id="IPR051532">
    <property type="entry name" value="Ester_Hydrolysis_Enzymes"/>
</dbReference>
<accession>A0A062Y1G6</accession>
<evidence type="ECO:0000256" key="2">
    <source>
        <dbReference type="SAM" id="SignalP"/>
    </source>
</evidence>
<dbReference type="PANTHER" id="PTHR30383">
    <property type="entry name" value="THIOESTERASE 1/PROTEASE 1/LYSOPHOSPHOLIPASE L1"/>
    <property type="match status" value="1"/>
</dbReference>
<evidence type="ECO:0000313" key="3">
    <source>
        <dbReference type="EMBL" id="KDA54625.1"/>
    </source>
</evidence>
<dbReference type="Pfam" id="PF00657">
    <property type="entry name" value="Lipase_GDSL"/>
    <property type="match status" value="1"/>
</dbReference>
<dbReference type="InterPro" id="IPR036514">
    <property type="entry name" value="SGNH_hydro_sf"/>
</dbReference>
<dbReference type="STRING" id="1312852.EG19_10720"/>
<dbReference type="OrthoDB" id="9764164at2"/>
<name>A0A062Y1G6_9BACT</name>
<dbReference type="InterPro" id="IPR001087">
    <property type="entry name" value="GDSL"/>
</dbReference>
<dbReference type="AlphaFoldDB" id="A0A062Y1G6"/>
<evidence type="ECO:0000256" key="1">
    <source>
        <dbReference type="SAM" id="MobiDB-lite"/>
    </source>
</evidence>
<evidence type="ECO:0000313" key="4">
    <source>
        <dbReference type="Proteomes" id="UP000027284"/>
    </source>
</evidence>
<dbReference type="RefSeq" id="WP_038047220.1">
    <property type="nucleotide sequence ID" value="NZ_JMFG01000006.1"/>
</dbReference>
<feature type="compositionally biased region" description="Basic and acidic residues" evidence="1">
    <location>
        <begin position="454"/>
        <end position="465"/>
    </location>
</feature>
<keyword evidence="4" id="KW-1185">Reference proteome</keyword>
<dbReference type="SUPFAM" id="SSF52266">
    <property type="entry name" value="SGNH hydrolase"/>
    <property type="match status" value="1"/>
</dbReference>
<dbReference type="Gene3D" id="3.40.50.1110">
    <property type="entry name" value="SGNH hydrolase"/>
    <property type="match status" value="1"/>
</dbReference>
<feature type="chain" id="PRO_5001620354" evidence="2">
    <location>
        <begin position="22"/>
        <end position="465"/>
    </location>
</feature>
<proteinExistence type="predicted"/>
<feature type="signal peptide" evidence="2">
    <location>
        <begin position="1"/>
        <end position="21"/>
    </location>
</feature>
<protein>
    <submittedName>
        <fullName evidence="3">Uncharacterized protein</fullName>
    </submittedName>
</protein>
<dbReference type="PANTHER" id="PTHR30383:SF5">
    <property type="entry name" value="SGNH HYDROLASE-TYPE ESTERASE DOMAIN-CONTAINING PROTEIN"/>
    <property type="match status" value="1"/>
</dbReference>
<feature type="region of interest" description="Disordered" evidence="1">
    <location>
        <begin position="442"/>
        <end position="465"/>
    </location>
</feature>
<dbReference type="EMBL" id="JMFG01000006">
    <property type="protein sequence ID" value="KDA54625.1"/>
    <property type="molecule type" value="Genomic_DNA"/>
</dbReference>
<organism evidence="3 4">
    <name type="scientific">Thermoanaerobaculum aquaticum</name>
    <dbReference type="NCBI Taxonomy" id="1312852"/>
    <lineage>
        <taxon>Bacteria</taxon>
        <taxon>Pseudomonadati</taxon>
        <taxon>Acidobacteriota</taxon>
        <taxon>Thermoanaerobaculia</taxon>
        <taxon>Thermoanaerobaculales</taxon>
        <taxon>Thermoanaerobaculaceae</taxon>
        <taxon>Thermoanaerobaculum</taxon>
    </lineage>
</organism>
<reference evidence="3 4" key="1">
    <citation type="submission" date="2014-04" db="EMBL/GenBank/DDBJ databases">
        <title>The Genome Sequence of Thermoanaerobaculum aquaticum MP-01, The First Cultivated Group 23 Acidobacterium.</title>
        <authorList>
            <person name="Stamps B.W."/>
            <person name="Losey N.A."/>
            <person name="Lawson P.A."/>
            <person name="Stevenson B.S."/>
        </authorList>
    </citation>
    <scope>NUCLEOTIDE SEQUENCE [LARGE SCALE GENOMIC DNA]</scope>
    <source>
        <strain evidence="3 4">MP-01</strain>
    </source>
</reference>